<dbReference type="Pfam" id="PF06952">
    <property type="entry name" value="PsiA"/>
    <property type="match status" value="1"/>
</dbReference>
<evidence type="ECO:0000313" key="2">
    <source>
        <dbReference type="Proteomes" id="UP000306393"/>
    </source>
</evidence>
<dbReference type="RefSeq" id="WP_137270143.1">
    <property type="nucleotide sequence ID" value="NZ_QGAC01000038.1"/>
</dbReference>
<dbReference type="InterPro" id="IPR009713">
    <property type="entry name" value="Uncharacterised_PsiA"/>
</dbReference>
<accession>A0A4U3ES08</accession>
<organism evidence="1 2">
    <name type="scientific">Erwinia persicina</name>
    <dbReference type="NCBI Taxonomy" id="55211"/>
    <lineage>
        <taxon>Bacteria</taxon>
        <taxon>Pseudomonadati</taxon>
        <taxon>Pseudomonadota</taxon>
        <taxon>Gammaproteobacteria</taxon>
        <taxon>Enterobacterales</taxon>
        <taxon>Erwiniaceae</taxon>
        <taxon>Erwinia</taxon>
    </lineage>
</organism>
<gene>
    <name evidence="1" type="ORF">EpCFBP13511_22855</name>
</gene>
<sequence>MSQIYSPIPSCRALVPVCDVRRAALDAIAEVEDKRRDGKRLSGQPFARAFFRHLSGEGRASGRSLMQAGVMWEPRNRMTSISDYEYAFNVLLQSQGLHCPLPLSGSVRQRLFPEYSFSQANRRDKKGDIARQTAARREARKEARKYLLLQGLVGQAAVELNFCTPVTALAWYARWEREFPEEMIEGAFWRWVKRFPSLRPLRSQEGMGIPLWSVMADLAETNDRTPGWLHDLERWMVPNKLLNKGLE</sequence>
<protein>
    <submittedName>
        <fullName evidence="1">Plasmid SOS inhibition protein A</fullName>
    </submittedName>
</protein>
<dbReference type="EMBL" id="QGAC01000038">
    <property type="protein sequence ID" value="TKJ83311.1"/>
    <property type="molecule type" value="Genomic_DNA"/>
</dbReference>
<dbReference type="OrthoDB" id="6481135at2"/>
<reference evidence="1 2" key="1">
    <citation type="journal article" date="2019" name="Sci. Rep.">
        <title>Differences in resource use lead to coexistence of seed-transmitted microbial populations.</title>
        <authorList>
            <person name="Torres-Cortes G."/>
            <person name="Garcia B.J."/>
            <person name="Compant S."/>
            <person name="Rezki S."/>
            <person name="Jones P."/>
            <person name="Preveaux A."/>
            <person name="Briand M."/>
            <person name="Roulet A."/>
            <person name="Bouchez O."/>
            <person name="Jacobson D."/>
            <person name="Barret M."/>
        </authorList>
    </citation>
    <scope>NUCLEOTIDE SEQUENCE [LARGE SCALE GENOMIC DNA]</scope>
    <source>
        <strain evidence="1 2">CFBP13511</strain>
    </source>
</reference>
<evidence type="ECO:0000313" key="1">
    <source>
        <dbReference type="EMBL" id="TKJ83311.1"/>
    </source>
</evidence>
<comment type="caution">
    <text evidence="1">The sequence shown here is derived from an EMBL/GenBank/DDBJ whole genome shotgun (WGS) entry which is preliminary data.</text>
</comment>
<dbReference type="Proteomes" id="UP000306393">
    <property type="component" value="Unassembled WGS sequence"/>
</dbReference>
<proteinExistence type="predicted"/>
<name>A0A4U3ES08_9GAMM</name>
<dbReference type="AlphaFoldDB" id="A0A4U3ES08"/>